<evidence type="ECO:0000256" key="1">
    <source>
        <dbReference type="SAM" id="SignalP"/>
    </source>
</evidence>
<dbReference type="InterPro" id="IPR032710">
    <property type="entry name" value="NTF2-like_dom_sf"/>
</dbReference>
<feature type="chain" id="PRO_5017250127" description="SnoaL-like domain-containing protein" evidence="1">
    <location>
        <begin position="22"/>
        <end position="489"/>
    </location>
</feature>
<dbReference type="OrthoDB" id="4802566at2759"/>
<dbReference type="Proteomes" id="UP000266272">
    <property type="component" value="Unassembled WGS sequence"/>
</dbReference>
<evidence type="ECO:0008006" key="4">
    <source>
        <dbReference type="Google" id="ProtNLM"/>
    </source>
</evidence>
<dbReference type="AlphaFoldDB" id="A0A395NFY1"/>
<proteinExistence type="predicted"/>
<evidence type="ECO:0000313" key="2">
    <source>
        <dbReference type="EMBL" id="RFU74879.1"/>
    </source>
</evidence>
<accession>A0A395NFY1</accession>
<feature type="signal peptide" evidence="1">
    <location>
        <begin position="1"/>
        <end position="21"/>
    </location>
</feature>
<gene>
    <name evidence="2" type="ORF">TARUN_7363</name>
</gene>
<keyword evidence="1" id="KW-0732">Signal</keyword>
<evidence type="ECO:0000313" key="3">
    <source>
        <dbReference type="Proteomes" id="UP000266272"/>
    </source>
</evidence>
<reference evidence="2 3" key="1">
    <citation type="journal article" date="2018" name="PLoS Pathog.">
        <title>Evolution of structural diversity of trichothecenes, a family of toxins produced by plant pathogenic and entomopathogenic fungi.</title>
        <authorList>
            <person name="Proctor R.H."/>
            <person name="McCormick S.P."/>
            <person name="Kim H.S."/>
            <person name="Cardoza R.E."/>
            <person name="Stanley A.M."/>
            <person name="Lindo L."/>
            <person name="Kelly A."/>
            <person name="Brown D.W."/>
            <person name="Lee T."/>
            <person name="Vaughan M.M."/>
            <person name="Alexander N.J."/>
            <person name="Busman M."/>
            <person name="Gutierrez S."/>
        </authorList>
    </citation>
    <scope>NUCLEOTIDE SEQUENCE [LARGE SCALE GENOMIC DNA]</scope>
    <source>
        <strain evidence="2 3">IBT 40837</strain>
    </source>
</reference>
<dbReference type="EMBL" id="PXOA01000492">
    <property type="protein sequence ID" value="RFU74879.1"/>
    <property type="molecule type" value="Genomic_DNA"/>
</dbReference>
<sequence>MILMIRLSFLVAMALPYASTALTIPIRHLQPGGCSAPLYPNIADNSHATSALVRFLRRFFEAKTTHDADAWLGHFDVPMITYNDSTVGFQFGPTNFVEGIRAMLESWPAETKSYPLRVIGDMNSAVVFVEDTPEMFGTELRGAASLTFKDGKVVRQVDYWDGGRNPFIAHRVAESQFPTDFGESAWQGRYAVFEDATARTKIEGKQSIERYLSRALPSLPYGPNTTIRYIVGNEKGGGYERIAGPGAIAHHGILVIELDDDQMVTRVKSGIEYLGYGAPKVKSQQTIKPSRSYLYGPKTRKLGGAVTVYTVNDNPTDNEETYMRLEDILYHLYIKCPQYIWTHNREDLCGRVQPNELSTIPIKEMPVALLCINWERTMRLVKRFSMALCPETPTFEYEGEQCRYIAHIRQWRPLIRRMLRAQEIRSRLELRAIEVEVPVALIYLECCVDPTDQLWDTKNKQYREIIRVFEELANDMEIISDHVKFMFDF</sequence>
<comment type="caution">
    <text evidence="2">The sequence shown here is derived from an EMBL/GenBank/DDBJ whole genome shotgun (WGS) entry which is preliminary data.</text>
</comment>
<dbReference type="SUPFAM" id="SSF54427">
    <property type="entry name" value="NTF2-like"/>
    <property type="match status" value="1"/>
</dbReference>
<organism evidence="2 3">
    <name type="scientific">Trichoderma arundinaceum</name>
    <dbReference type="NCBI Taxonomy" id="490622"/>
    <lineage>
        <taxon>Eukaryota</taxon>
        <taxon>Fungi</taxon>
        <taxon>Dikarya</taxon>
        <taxon>Ascomycota</taxon>
        <taxon>Pezizomycotina</taxon>
        <taxon>Sordariomycetes</taxon>
        <taxon>Hypocreomycetidae</taxon>
        <taxon>Hypocreales</taxon>
        <taxon>Hypocreaceae</taxon>
        <taxon>Trichoderma</taxon>
    </lineage>
</organism>
<name>A0A395NFY1_TRIAR</name>
<keyword evidence="3" id="KW-1185">Reference proteome</keyword>
<protein>
    <recommendedName>
        <fullName evidence="4">SnoaL-like domain-containing protein</fullName>
    </recommendedName>
</protein>
<dbReference type="Gene3D" id="3.10.450.50">
    <property type="match status" value="1"/>
</dbReference>